<dbReference type="Gene3D" id="3.40.50.2000">
    <property type="entry name" value="Glycogen Phosphorylase B"/>
    <property type="match status" value="1"/>
</dbReference>
<dbReference type="STRING" id="370438.PTH_2582"/>
<dbReference type="EMBL" id="AP009389">
    <property type="protein sequence ID" value="BAF60763.1"/>
    <property type="molecule type" value="Genomic_DNA"/>
</dbReference>
<evidence type="ECO:0000313" key="1">
    <source>
        <dbReference type="EMBL" id="BAF60763.1"/>
    </source>
</evidence>
<gene>
    <name evidence="1" type="primary">RfaG</name>
    <name evidence="1" type="ordered locus">PTH_2582</name>
</gene>
<dbReference type="GO" id="GO:0016740">
    <property type="term" value="F:transferase activity"/>
    <property type="evidence" value="ECO:0007669"/>
    <property type="project" value="UniProtKB-KW"/>
</dbReference>
<protein>
    <submittedName>
        <fullName evidence="1">Glycosyltransferase</fullName>
    </submittedName>
</protein>
<dbReference type="eggNOG" id="COG0438">
    <property type="taxonomic scope" value="Bacteria"/>
</dbReference>
<accession>A5CZ16</accession>
<evidence type="ECO:0000313" key="2">
    <source>
        <dbReference type="Proteomes" id="UP000006556"/>
    </source>
</evidence>
<organism evidence="1 2">
    <name type="scientific">Pelotomaculum thermopropionicum (strain DSM 13744 / JCM 10971 / SI)</name>
    <dbReference type="NCBI Taxonomy" id="370438"/>
    <lineage>
        <taxon>Bacteria</taxon>
        <taxon>Bacillati</taxon>
        <taxon>Bacillota</taxon>
        <taxon>Clostridia</taxon>
        <taxon>Eubacteriales</taxon>
        <taxon>Desulfotomaculaceae</taxon>
        <taxon>Pelotomaculum</taxon>
    </lineage>
</organism>
<keyword evidence="2" id="KW-1185">Reference proteome</keyword>
<dbReference type="Pfam" id="PF13692">
    <property type="entry name" value="Glyco_trans_1_4"/>
    <property type="match status" value="1"/>
</dbReference>
<dbReference type="AlphaFoldDB" id="A5CZ16"/>
<dbReference type="SUPFAM" id="SSF53756">
    <property type="entry name" value="UDP-Glycosyltransferase/glycogen phosphorylase"/>
    <property type="match status" value="1"/>
</dbReference>
<sequence>MRYKGVICFSAVDWDFLKQRTHYLMAGLAEKGLRVFFVENTGVRCPGLNDMPRVISRLRTAAGQIKNVEVSSNLDIFSPLAIPFPFSIFAITYNKQYFKLKINNYLKKYNLKPSEIIFWTYLATPVVLSIIRDYKWGVTVYDIVSDSKIIQPRLAPYEEQLLKGSDFTFFASITLYDKYYKLAKNPVLFKDGFNLEIVNKNIDIPEIKEMQRPRFIYIGGLNKKLCLDFIIELAKYFQNGSVILVGPRTDDIKIPSLGNIYQFPKQMYVNLAGFLKEADAGLVPYFSDDYSGAMHPAKLNEYLSFGLPIVATATPELKRLSEIWGNGYFYLGNSAEEFVRAADKAIAEDNVKMRQKRLKMALENTWEKRINELNEIIGNIFH</sequence>
<keyword evidence="1" id="KW-0808">Transferase</keyword>
<name>A5CZ16_PELTS</name>
<proteinExistence type="predicted"/>
<reference evidence="2" key="1">
    <citation type="journal article" date="2008" name="Genome Res.">
        <title>The genome of Pelotomaculum thermopropionicum reveals niche-associated evolution in anaerobic microbiota.</title>
        <authorList>
            <person name="Kosaka T."/>
            <person name="Kato S."/>
            <person name="Shimoyama T."/>
            <person name="Ishii S."/>
            <person name="Abe T."/>
            <person name="Watanabe K."/>
        </authorList>
    </citation>
    <scope>NUCLEOTIDE SEQUENCE [LARGE SCALE GENOMIC DNA]</scope>
    <source>
        <strain evidence="2">DSM 13744 / JCM 10971 / SI</strain>
    </source>
</reference>
<dbReference type="Proteomes" id="UP000006556">
    <property type="component" value="Chromosome"/>
</dbReference>
<dbReference type="KEGG" id="pth:PTH_2582"/>
<dbReference type="HOGENOM" id="CLU_041132_3_1_9"/>